<evidence type="ECO:0000313" key="5">
    <source>
        <dbReference type="Proteomes" id="UP001385951"/>
    </source>
</evidence>
<feature type="compositionally biased region" description="Polar residues" evidence="2">
    <location>
        <begin position="117"/>
        <end position="152"/>
    </location>
</feature>
<dbReference type="EMBL" id="JASBNA010000014">
    <property type="protein sequence ID" value="KAK7687051.1"/>
    <property type="molecule type" value="Genomic_DNA"/>
</dbReference>
<keyword evidence="5" id="KW-1185">Reference proteome</keyword>
<feature type="region of interest" description="Disordered" evidence="2">
    <location>
        <begin position="192"/>
        <end position="219"/>
    </location>
</feature>
<evidence type="ECO:0000259" key="3">
    <source>
        <dbReference type="PROSITE" id="PS50048"/>
    </source>
</evidence>
<dbReference type="InterPro" id="IPR001138">
    <property type="entry name" value="Zn2Cys6_DnaBD"/>
</dbReference>
<gene>
    <name evidence="4" type="ORF">QCA50_009551</name>
</gene>
<dbReference type="SMART" id="SM00066">
    <property type="entry name" value="GAL4"/>
    <property type="match status" value="1"/>
</dbReference>
<evidence type="ECO:0000313" key="4">
    <source>
        <dbReference type="EMBL" id="KAK7687051.1"/>
    </source>
</evidence>
<feature type="region of interest" description="Disordered" evidence="2">
    <location>
        <begin position="1"/>
        <end position="30"/>
    </location>
</feature>
<dbReference type="PROSITE" id="PS00463">
    <property type="entry name" value="ZN2_CY6_FUNGAL_1"/>
    <property type="match status" value="1"/>
</dbReference>
<dbReference type="GO" id="GO:0000976">
    <property type="term" value="F:transcription cis-regulatory region binding"/>
    <property type="evidence" value="ECO:0007669"/>
    <property type="project" value="TreeGrafter"/>
</dbReference>
<comment type="caution">
    <text evidence="4">The sequence shown here is derived from an EMBL/GenBank/DDBJ whole genome shotgun (WGS) entry which is preliminary data.</text>
</comment>
<dbReference type="Proteomes" id="UP001385951">
    <property type="component" value="Unassembled WGS sequence"/>
</dbReference>
<evidence type="ECO:0000256" key="2">
    <source>
        <dbReference type="SAM" id="MobiDB-lite"/>
    </source>
</evidence>
<dbReference type="GO" id="GO:0000981">
    <property type="term" value="F:DNA-binding transcription factor activity, RNA polymerase II-specific"/>
    <property type="evidence" value="ECO:0007669"/>
    <property type="project" value="InterPro"/>
</dbReference>
<dbReference type="PROSITE" id="PS50048">
    <property type="entry name" value="ZN2_CY6_FUNGAL_2"/>
    <property type="match status" value="1"/>
</dbReference>
<reference evidence="4 5" key="1">
    <citation type="submission" date="2022-09" db="EMBL/GenBank/DDBJ databases">
        <authorList>
            <person name="Palmer J.M."/>
        </authorList>
    </citation>
    <scope>NUCLEOTIDE SEQUENCE [LARGE SCALE GENOMIC DNA]</scope>
    <source>
        <strain evidence="4 5">DSM 7382</strain>
    </source>
</reference>
<accession>A0AAW0G1G9</accession>
<protein>
    <recommendedName>
        <fullName evidence="3">Zn(2)-C6 fungal-type domain-containing protein</fullName>
    </recommendedName>
</protein>
<dbReference type="GO" id="GO:0008270">
    <property type="term" value="F:zinc ion binding"/>
    <property type="evidence" value="ECO:0007669"/>
    <property type="project" value="InterPro"/>
</dbReference>
<feature type="compositionally biased region" description="Polar residues" evidence="2">
    <location>
        <begin position="1"/>
        <end position="15"/>
    </location>
</feature>
<dbReference type="GO" id="GO:0045944">
    <property type="term" value="P:positive regulation of transcription by RNA polymerase II"/>
    <property type="evidence" value="ECO:0007669"/>
    <property type="project" value="TreeGrafter"/>
</dbReference>
<sequence>MRVHQDSPSSTSNIMADNIHYPPTSHTHNQYLPPGYAYGAPPASGHLHHHLVAPSQRPEPTQRKRPKYTRSKTGCLTCRGKKIKCDETKPNCMRCTHGQRECTWPEGVPSRKKTSTRKNSQPESAQHSPSALDSPLTDTRPSTAGSASISEASTSTPPTRNPTPPKREPAEAHLPPLISRRAGEVHLAGVGEVEGGRRQHVPSGSSHGYPMHSGSNTHVLPAIPEMSSQYPAHSSYQQQHYHPSQYAQQQSLVLPRVSPQHEHGSIRSPDGSSHGQWSSQAMMAHVEPLDQYYTSAHERGIVGQPSHQIRY</sequence>
<dbReference type="SUPFAM" id="SSF57701">
    <property type="entry name" value="Zn2/Cys6 DNA-binding domain"/>
    <property type="match status" value="1"/>
</dbReference>
<feature type="domain" description="Zn(2)-C6 fungal-type" evidence="3">
    <location>
        <begin position="74"/>
        <end position="104"/>
    </location>
</feature>
<organism evidence="4 5">
    <name type="scientific">Cerrena zonata</name>
    <dbReference type="NCBI Taxonomy" id="2478898"/>
    <lineage>
        <taxon>Eukaryota</taxon>
        <taxon>Fungi</taxon>
        <taxon>Dikarya</taxon>
        <taxon>Basidiomycota</taxon>
        <taxon>Agaricomycotina</taxon>
        <taxon>Agaricomycetes</taxon>
        <taxon>Polyporales</taxon>
        <taxon>Cerrenaceae</taxon>
        <taxon>Cerrena</taxon>
    </lineage>
</organism>
<dbReference type="Gene3D" id="4.10.240.10">
    <property type="entry name" value="Zn(2)-C6 fungal-type DNA-binding domain"/>
    <property type="match status" value="1"/>
</dbReference>
<keyword evidence="1" id="KW-0539">Nucleus</keyword>
<dbReference type="CDD" id="cd00067">
    <property type="entry name" value="GAL4"/>
    <property type="match status" value="1"/>
</dbReference>
<feature type="region of interest" description="Disordered" evidence="2">
    <location>
        <begin position="255"/>
        <end position="278"/>
    </location>
</feature>
<proteinExistence type="predicted"/>
<feature type="region of interest" description="Disordered" evidence="2">
    <location>
        <begin position="97"/>
        <end position="180"/>
    </location>
</feature>
<dbReference type="PANTHER" id="PTHR37534">
    <property type="entry name" value="TRANSCRIPTIONAL ACTIVATOR PROTEIN UGA3"/>
    <property type="match status" value="1"/>
</dbReference>
<name>A0AAW0G1G9_9APHY</name>
<dbReference type="Pfam" id="PF00172">
    <property type="entry name" value="Zn_clus"/>
    <property type="match status" value="1"/>
</dbReference>
<dbReference type="GO" id="GO:0005634">
    <property type="term" value="C:nucleus"/>
    <property type="evidence" value="ECO:0007669"/>
    <property type="project" value="TreeGrafter"/>
</dbReference>
<dbReference type="InterPro" id="IPR036864">
    <property type="entry name" value="Zn2-C6_fun-type_DNA-bd_sf"/>
</dbReference>
<dbReference type="AlphaFoldDB" id="A0AAW0G1G9"/>
<evidence type="ECO:0000256" key="1">
    <source>
        <dbReference type="ARBA" id="ARBA00023242"/>
    </source>
</evidence>
<dbReference type="PANTHER" id="PTHR37534:SF7">
    <property type="entry name" value="TRANSCRIPTIONAL ACTIVATOR PROTEIN UGA3"/>
    <property type="match status" value="1"/>
</dbReference>